<feature type="signal peptide" evidence="5">
    <location>
        <begin position="1"/>
        <end position="19"/>
    </location>
</feature>
<evidence type="ECO:0000256" key="5">
    <source>
        <dbReference type="SAM" id="SignalP"/>
    </source>
</evidence>
<organism evidence="7 8">
    <name type="scientific">Ganoderma sinense ZZ0214-1</name>
    <dbReference type="NCBI Taxonomy" id="1077348"/>
    <lineage>
        <taxon>Eukaryota</taxon>
        <taxon>Fungi</taxon>
        <taxon>Dikarya</taxon>
        <taxon>Basidiomycota</taxon>
        <taxon>Agaricomycotina</taxon>
        <taxon>Agaricomycetes</taxon>
        <taxon>Polyporales</taxon>
        <taxon>Polyporaceae</taxon>
        <taxon>Ganoderma</taxon>
    </lineage>
</organism>
<feature type="domain" description="Glucose-methanol-choline oxidoreductase N-terminal" evidence="6">
    <location>
        <begin position="34"/>
        <end position="284"/>
    </location>
</feature>
<dbReference type="GO" id="GO:0016614">
    <property type="term" value="F:oxidoreductase activity, acting on CH-OH group of donors"/>
    <property type="evidence" value="ECO:0007669"/>
    <property type="project" value="InterPro"/>
</dbReference>
<dbReference type="PANTHER" id="PTHR11552">
    <property type="entry name" value="GLUCOSE-METHANOL-CHOLINE GMC OXIDOREDUCTASE"/>
    <property type="match status" value="1"/>
</dbReference>
<evidence type="ECO:0000256" key="2">
    <source>
        <dbReference type="ARBA" id="ARBA00010790"/>
    </source>
</evidence>
<dbReference type="SUPFAM" id="SSF51905">
    <property type="entry name" value="FAD/NAD(P)-binding domain"/>
    <property type="match status" value="1"/>
</dbReference>
<dbReference type="Proteomes" id="UP000230002">
    <property type="component" value="Unassembled WGS sequence"/>
</dbReference>
<proteinExistence type="inferred from homology"/>
<sequence>MLASRLLVLCAYCAAQALGVIFESPPSEILDKNYDIIIIGAGAGGAVMANRLSEDPGTRVLLIEAGGSDFMNLNISAPGLSSTLSRSRFDWNFTTTAQAGLNNRSVPYPRGFVLGGSTAINLMIYNRGTIDDFNRFADVSGDEGWSWARLLPFIFKVDKMTAPTDGHNTTGQFNPALHSTHGIVDISVPGMSLAIDTRGLAASAELSQQFPFNLDYNSGDTIGLSWTQSTIHHGRRVTSATSYLAEAFNRTNLDILVNTRVTRIVPVGNVDGAPDMRGVQFAQTANGGRVP</sequence>
<dbReference type="InterPro" id="IPR036188">
    <property type="entry name" value="FAD/NAD-bd_sf"/>
</dbReference>
<dbReference type="Gene3D" id="3.30.560.10">
    <property type="entry name" value="Glucose Oxidase, domain 3"/>
    <property type="match status" value="1"/>
</dbReference>
<dbReference type="InterPro" id="IPR012132">
    <property type="entry name" value="GMC_OxRdtase"/>
</dbReference>
<evidence type="ECO:0000256" key="1">
    <source>
        <dbReference type="ARBA" id="ARBA00001974"/>
    </source>
</evidence>
<name>A0A2G8RMS2_9APHY</name>
<dbReference type="OrthoDB" id="269227at2759"/>
<protein>
    <recommendedName>
        <fullName evidence="6">Glucose-methanol-choline oxidoreductase N-terminal domain-containing protein</fullName>
    </recommendedName>
</protein>
<keyword evidence="3" id="KW-0285">Flavoprotein</keyword>
<dbReference type="Gene3D" id="3.50.50.60">
    <property type="entry name" value="FAD/NAD(P)-binding domain"/>
    <property type="match status" value="1"/>
</dbReference>
<comment type="cofactor">
    <cofactor evidence="1">
        <name>FAD</name>
        <dbReference type="ChEBI" id="CHEBI:57692"/>
    </cofactor>
</comment>
<dbReference type="PANTHER" id="PTHR11552:SF147">
    <property type="entry name" value="CHOLINE DEHYDROGENASE, MITOCHONDRIAL"/>
    <property type="match status" value="1"/>
</dbReference>
<evidence type="ECO:0000256" key="3">
    <source>
        <dbReference type="ARBA" id="ARBA00022630"/>
    </source>
</evidence>
<evidence type="ECO:0000256" key="4">
    <source>
        <dbReference type="ARBA" id="ARBA00022827"/>
    </source>
</evidence>
<keyword evidence="4" id="KW-0274">FAD</keyword>
<dbReference type="EMBL" id="AYKW01000069">
    <property type="protein sequence ID" value="PIL22608.1"/>
    <property type="molecule type" value="Genomic_DNA"/>
</dbReference>
<dbReference type="GO" id="GO:0050660">
    <property type="term" value="F:flavin adenine dinucleotide binding"/>
    <property type="evidence" value="ECO:0007669"/>
    <property type="project" value="InterPro"/>
</dbReference>
<keyword evidence="5" id="KW-0732">Signal</keyword>
<keyword evidence="8" id="KW-1185">Reference proteome</keyword>
<gene>
    <name evidence="7" type="ORF">GSI_15298</name>
</gene>
<dbReference type="InterPro" id="IPR000172">
    <property type="entry name" value="GMC_OxRdtase_N"/>
</dbReference>
<dbReference type="Pfam" id="PF00732">
    <property type="entry name" value="GMC_oxred_N"/>
    <property type="match status" value="1"/>
</dbReference>
<dbReference type="AlphaFoldDB" id="A0A2G8RMS2"/>
<reference evidence="7 8" key="1">
    <citation type="journal article" date="2015" name="Sci. Rep.">
        <title>Chromosome-level genome map provides insights into diverse defense mechanisms in the medicinal fungus Ganoderma sinense.</title>
        <authorList>
            <person name="Zhu Y."/>
            <person name="Xu J."/>
            <person name="Sun C."/>
            <person name="Zhou S."/>
            <person name="Xu H."/>
            <person name="Nelson D.R."/>
            <person name="Qian J."/>
            <person name="Song J."/>
            <person name="Luo H."/>
            <person name="Xiang L."/>
            <person name="Li Y."/>
            <person name="Xu Z."/>
            <person name="Ji A."/>
            <person name="Wang L."/>
            <person name="Lu S."/>
            <person name="Hayward A."/>
            <person name="Sun W."/>
            <person name="Li X."/>
            <person name="Schwartz D.C."/>
            <person name="Wang Y."/>
            <person name="Chen S."/>
        </authorList>
    </citation>
    <scope>NUCLEOTIDE SEQUENCE [LARGE SCALE GENOMIC DNA]</scope>
    <source>
        <strain evidence="7 8">ZZ0214-1</strain>
    </source>
</reference>
<evidence type="ECO:0000313" key="7">
    <source>
        <dbReference type="EMBL" id="PIL22608.1"/>
    </source>
</evidence>
<comment type="caution">
    <text evidence="7">The sequence shown here is derived from an EMBL/GenBank/DDBJ whole genome shotgun (WGS) entry which is preliminary data.</text>
</comment>
<feature type="chain" id="PRO_5013802466" description="Glucose-methanol-choline oxidoreductase N-terminal domain-containing protein" evidence="5">
    <location>
        <begin position="20"/>
        <end position="291"/>
    </location>
</feature>
<evidence type="ECO:0000259" key="6">
    <source>
        <dbReference type="Pfam" id="PF00732"/>
    </source>
</evidence>
<evidence type="ECO:0000313" key="8">
    <source>
        <dbReference type="Proteomes" id="UP000230002"/>
    </source>
</evidence>
<dbReference type="STRING" id="1077348.A0A2G8RMS2"/>
<accession>A0A2G8RMS2</accession>
<comment type="similarity">
    <text evidence="2">Belongs to the GMC oxidoreductase family.</text>
</comment>